<evidence type="ECO:0000313" key="3">
    <source>
        <dbReference type="EMBL" id="QHA08900.1"/>
    </source>
</evidence>
<dbReference type="Proteomes" id="UP000436138">
    <property type="component" value="Chromosome"/>
</dbReference>
<dbReference type="SUPFAM" id="SSF51735">
    <property type="entry name" value="NAD(P)-binding Rossmann-fold domains"/>
    <property type="match status" value="1"/>
</dbReference>
<keyword evidence="4" id="KW-1185">Reference proteome</keyword>
<evidence type="ECO:0000259" key="2">
    <source>
        <dbReference type="Pfam" id="PF03807"/>
    </source>
</evidence>
<reference evidence="3 4" key="1">
    <citation type="submission" date="2019-12" db="EMBL/GenBank/DDBJ databases">
        <title>Streptomyces sp. strain T44 isolated from rhizosphere soil of Broussonetia papyrifera.</title>
        <authorList>
            <person name="Mo P."/>
        </authorList>
    </citation>
    <scope>NUCLEOTIDE SEQUENCE [LARGE SCALE GENOMIC DNA]</scope>
    <source>
        <strain evidence="3 4">T44</strain>
    </source>
</reference>
<protein>
    <recommendedName>
        <fullName evidence="2">Pyrroline-5-carboxylate reductase catalytic N-terminal domain-containing protein</fullName>
    </recommendedName>
</protein>
<feature type="compositionally biased region" description="Low complexity" evidence="1">
    <location>
        <begin position="64"/>
        <end position="77"/>
    </location>
</feature>
<name>A0A6I6NFI2_9ACTN</name>
<dbReference type="InterPro" id="IPR028939">
    <property type="entry name" value="P5C_Rdtase_cat_N"/>
</dbReference>
<proteinExistence type="predicted"/>
<feature type="domain" description="Pyrroline-5-carboxylate reductase catalytic N-terminal" evidence="2">
    <location>
        <begin position="7"/>
        <end position="50"/>
    </location>
</feature>
<dbReference type="KEGG" id="sbro:GQF42_41690"/>
<dbReference type="EMBL" id="CP047020">
    <property type="protein sequence ID" value="QHA08900.1"/>
    <property type="molecule type" value="Genomic_DNA"/>
</dbReference>
<organism evidence="3 4">
    <name type="scientific">Streptomyces broussonetiae</name>
    <dbReference type="NCBI Taxonomy" id="2686304"/>
    <lineage>
        <taxon>Bacteria</taxon>
        <taxon>Bacillati</taxon>
        <taxon>Actinomycetota</taxon>
        <taxon>Actinomycetes</taxon>
        <taxon>Kitasatosporales</taxon>
        <taxon>Streptomycetaceae</taxon>
        <taxon>Streptomyces</taxon>
    </lineage>
</organism>
<evidence type="ECO:0000313" key="4">
    <source>
        <dbReference type="Proteomes" id="UP000436138"/>
    </source>
</evidence>
<dbReference type="Pfam" id="PF03807">
    <property type="entry name" value="F420_oxidored"/>
    <property type="match status" value="1"/>
</dbReference>
<dbReference type="Gene3D" id="3.40.50.720">
    <property type="entry name" value="NAD(P)-binding Rossmann-like Domain"/>
    <property type="match status" value="1"/>
</dbReference>
<evidence type="ECO:0000256" key="1">
    <source>
        <dbReference type="SAM" id="MobiDB-lite"/>
    </source>
</evidence>
<accession>A0A6I6NFI2</accession>
<gene>
    <name evidence="3" type="ORF">GQF42_41690</name>
</gene>
<feature type="region of interest" description="Disordered" evidence="1">
    <location>
        <begin position="30"/>
        <end position="77"/>
    </location>
</feature>
<sequence>MTTHSSIGVLGAGEVGRAVADKAVRHGHEVVIGNSRGPETPHTLVGELGPWPTPGRPRKRRNRSSCSSRSRSSPSRT</sequence>
<dbReference type="InterPro" id="IPR036291">
    <property type="entry name" value="NAD(P)-bd_dom_sf"/>
</dbReference>
<dbReference type="AlphaFoldDB" id="A0A6I6NFI2"/>